<comment type="similarity">
    <text evidence="1 2">Belongs to the CutC family.</text>
</comment>
<dbReference type="GO" id="GO:0005507">
    <property type="term" value="F:copper ion binding"/>
    <property type="evidence" value="ECO:0007669"/>
    <property type="project" value="TreeGrafter"/>
</dbReference>
<dbReference type="GO" id="GO:0005737">
    <property type="term" value="C:cytoplasm"/>
    <property type="evidence" value="ECO:0007669"/>
    <property type="project" value="UniProtKB-SubCell"/>
</dbReference>
<reference evidence="3 4" key="1">
    <citation type="submission" date="2018-09" db="EMBL/GenBank/DDBJ databases">
        <title>Genomic Encyclopedia of Archaeal and Bacterial Type Strains, Phase II (KMG-II): from individual species to whole genera.</title>
        <authorList>
            <person name="Goeker M."/>
        </authorList>
    </citation>
    <scope>NUCLEOTIDE SEQUENCE [LARGE SCALE GENOMIC DNA]</scope>
    <source>
        <strain evidence="3 4">DSM 17008</strain>
    </source>
</reference>
<evidence type="ECO:0000256" key="2">
    <source>
        <dbReference type="HAMAP-Rule" id="MF_00795"/>
    </source>
</evidence>
<dbReference type="EMBL" id="RAPK01000006">
    <property type="protein sequence ID" value="RKD75931.1"/>
    <property type="molecule type" value="Genomic_DNA"/>
</dbReference>
<evidence type="ECO:0000256" key="1">
    <source>
        <dbReference type="ARBA" id="ARBA00007768"/>
    </source>
</evidence>
<dbReference type="InterPro" id="IPR036822">
    <property type="entry name" value="CutC-like_dom_sf"/>
</dbReference>
<comment type="caution">
    <text evidence="2">Once thought to be involved in copper homeostasis, experiments in E.coli have shown this is not the case.</text>
</comment>
<dbReference type="AlphaFoldDB" id="A0A419V790"/>
<sequence>MAVQLEVIVQNAEEAEMAEAYGADRVELVSAIKEGGLTPSFGTIKQAAERTNLSVSAMLRPHSWSFQYSADDLAVILEDLHVMKKAGVTGIVFGCLTAEGQLDHAVLERVLKETGSMEVTFHRAFDELEDLEKGYREIAHYFPAVTRILTSGGEPTAVSDKAEAKLARLTALQHELDGPVIMPGAGITTATIQKLHHRVGAEEYHVGSGARMDSDYSRPLQEAKINKLLALLT</sequence>
<dbReference type="Gene3D" id="3.20.20.380">
    <property type="entry name" value="Copper homeostasis (CutC) domain"/>
    <property type="match status" value="1"/>
</dbReference>
<dbReference type="Proteomes" id="UP000285120">
    <property type="component" value="Unassembled WGS sequence"/>
</dbReference>
<evidence type="ECO:0000313" key="3">
    <source>
        <dbReference type="EMBL" id="RKD75931.1"/>
    </source>
</evidence>
<dbReference type="HAMAP" id="MF_00795">
    <property type="entry name" value="CutC"/>
    <property type="match status" value="1"/>
</dbReference>
<dbReference type="Pfam" id="PF03932">
    <property type="entry name" value="CutC"/>
    <property type="match status" value="1"/>
</dbReference>
<organism evidence="3 4">
    <name type="scientific">Sinobaca qinghaiensis</name>
    <dbReference type="NCBI Taxonomy" id="342944"/>
    <lineage>
        <taxon>Bacteria</taxon>
        <taxon>Bacillati</taxon>
        <taxon>Bacillota</taxon>
        <taxon>Bacilli</taxon>
        <taxon>Bacillales</taxon>
        <taxon>Sporolactobacillaceae</taxon>
        <taxon>Sinobaca</taxon>
    </lineage>
</organism>
<proteinExistence type="inferred from homology"/>
<protein>
    <recommendedName>
        <fullName evidence="2">PF03932 family protein CutC</fullName>
    </recommendedName>
</protein>
<dbReference type="RefSeq" id="WP_120191356.1">
    <property type="nucleotide sequence ID" value="NZ_RAPK01000006.1"/>
</dbReference>
<name>A0A419V790_9BACL</name>
<evidence type="ECO:0000313" key="4">
    <source>
        <dbReference type="Proteomes" id="UP000285120"/>
    </source>
</evidence>
<gene>
    <name evidence="2" type="primary">cutC</name>
    <name evidence="3" type="ORF">ATL39_0141</name>
</gene>
<keyword evidence="4" id="KW-1185">Reference proteome</keyword>
<accession>A0A419V790</accession>
<comment type="subcellular location">
    <subcellularLocation>
        <location evidence="2">Cytoplasm</location>
    </subcellularLocation>
</comment>
<dbReference type="InterPro" id="IPR005627">
    <property type="entry name" value="CutC-like"/>
</dbReference>
<dbReference type="SUPFAM" id="SSF110395">
    <property type="entry name" value="CutC-like"/>
    <property type="match status" value="1"/>
</dbReference>
<dbReference type="PANTHER" id="PTHR12598">
    <property type="entry name" value="COPPER HOMEOSTASIS PROTEIN CUTC"/>
    <property type="match status" value="1"/>
</dbReference>
<comment type="caution">
    <text evidence="3">The sequence shown here is derived from an EMBL/GenBank/DDBJ whole genome shotgun (WGS) entry which is preliminary data.</text>
</comment>
<keyword evidence="2" id="KW-0963">Cytoplasm</keyword>
<dbReference type="OrthoDB" id="9815677at2"/>
<dbReference type="PANTHER" id="PTHR12598:SF0">
    <property type="entry name" value="COPPER HOMEOSTASIS PROTEIN CUTC HOMOLOG"/>
    <property type="match status" value="1"/>
</dbReference>